<dbReference type="OrthoDB" id="342808at2"/>
<dbReference type="STRING" id="1049789.LEP1GSC050_3997"/>
<reference evidence="1" key="1">
    <citation type="submission" date="2013-05" db="EMBL/GenBank/DDBJ databases">
        <authorList>
            <person name="Harkins D.M."/>
            <person name="Durkin A.S."/>
            <person name="Brinkac L.M."/>
            <person name="Haft D.H."/>
            <person name="Selengut J.D."/>
            <person name="Sanka R."/>
            <person name="DePew J."/>
            <person name="Purushe J."/>
            <person name="Hartskeerl R.A."/>
            <person name="Ahmed A."/>
            <person name="van der Linden H."/>
            <person name="Goris M.G.A."/>
            <person name="Vinetz J.M."/>
            <person name="Sutton G.G."/>
            <person name="Nierman W.C."/>
            <person name="Fouts D.E."/>
        </authorList>
    </citation>
    <scope>NUCLEOTIDE SEQUENCE [LARGE SCALE GENOMIC DNA]</scope>
    <source>
        <strain evidence="1">5399</strain>
    </source>
</reference>
<protein>
    <recommendedName>
        <fullName evidence="3">Cytochrome c domain-containing protein</fullName>
    </recommendedName>
</protein>
<accession>T0GJW5</accession>
<evidence type="ECO:0000313" key="1">
    <source>
        <dbReference type="EMBL" id="EQA45638.1"/>
    </source>
</evidence>
<name>T0GJW5_9LEPT</name>
<evidence type="ECO:0008006" key="3">
    <source>
        <dbReference type="Google" id="ProtNLM"/>
    </source>
</evidence>
<keyword evidence="2" id="KW-1185">Reference proteome</keyword>
<dbReference type="EMBL" id="AHMO02000008">
    <property type="protein sequence ID" value="EQA45638.1"/>
    <property type="molecule type" value="Genomic_DNA"/>
</dbReference>
<dbReference type="AlphaFoldDB" id="T0GJW5"/>
<proteinExistence type="predicted"/>
<organism evidence="1 2">
    <name type="scientific">Leptospira broomii serovar Hurstbridge str. 5399</name>
    <dbReference type="NCBI Taxonomy" id="1049789"/>
    <lineage>
        <taxon>Bacteria</taxon>
        <taxon>Pseudomonadati</taxon>
        <taxon>Spirochaetota</taxon>
        <taxon>Spirochaetia</taxon>
        <taxon>Leptospirales</taxon>
        <taxon>Leptospiraceae</taxon>
        <taxon>Leptospira</taxon>
    </lineage>
</organism>
<evidence type="ECO:0000313" key="2">
    <source>
        <dbReference type="Proteomes" id="UP000015454"/>
    </source>
</evidence>
<dbReference type="Proteomes" id="UP000015454">
    <property type="component" value="Unassembled WGS sequence"/>
</dbReference>
<gene>
    <name evidence="1" type="ORF">LEP1GSC050_3997</name>
</gene>
<sequence length="160" mass="16978">MHGLRLNILIRGFRVGNLKFIFPTCKSKVISVRFVLIFIAALVLSCENSGADKIRGGALETLLLSGQQISYQCSVAKPTFASLDQGQGITSHCGQCHSGGNIRAGVDVTSYASLSSIVVSNNPNSSILFRVVIPGGLMSQFTSDLLNQAIYCWIKGGAGP</sequence>
<dbReference type="NCBIfam" id="NF047812">
    <property type="entry name" value="LIC11213_lipo"/>
    <property type="match status" value="1"/>
</dbReference>
<comment type="caution">
    <text evidence="1">The sequence shown here is derived from an EMBL/GenBank/DDBJ whole genome shotgun (WGS) entry which is preliminary data.</text>
</comment>
<dbReference type="RefSeq" id="WP_010572078.1">
    <property type="nucleotide sequence ID" value="NZ_AHMO02000008.1"/>
</dbReference>